<reference evidence="17 18" key="1">
    <citation type="submission" date="2019-12" db="EMBL/GenBank/DDBJ databases">
        <title>Corynebacterium sp. nov., isolated from feces of the Anser Albifrons in China.</title>
        <authorList>
            <person name="Liu Q."/>
        </authorList>
    </citation>
    <scope>NUCLEOTIDE SEQUENCE [LARGE SCALE GENOMIC DNA]</scope>
    <source>
        <strain evidence="17 18">4H37-19</strain>
    </source>
</reference>
<evidence type="ECO:0000313" key="18">
    <source>
        <dbReference type="Proteomes" id="UP000516320"/>
    </source>
</evidence>
<comment type="function">
    <text evidence="1">Catalyzes the transfer of a methyl group from 5-methyltetrahydrofolate to homocysteine resulting in methionine formation.</text>
</comment>
<feature type="binding site" evidence="12">
    <location>
        <begin position="468"/>
        <end position="470"/>
    </location>
    <ligand>
        <name>L-methionine</name>
        <dbReference type="ChEBI" id="CHEBI:57844"/>
    </ligand>
</feature>
<evidence type="ECO:0000256" key="3">
    <source>
        <dbReference type="ARBA" id="ARBA00009553"/>
    </source>
</evidence>
<gene>
    <name evidence="17" type="primary">metE</name>
    <name evidence="17" type="ORF">GP475_06090</name>
</gene>
<dbReference type="InterPro" id="IPR038071">
    <property type="entry name" value="UROD/MetE-like_sf"/>
</dbReference>
<proteinExistence type="inferred from homology"/>
<dbReference type="CDD" id="cd03311">
    <property type="entry name" value="CIMS_C_terminal_like"/>
    <property type="match status" value="1"/>
</dbReference>
<feature type="active site" description="Proton donor" evidence="14">
    <location>
        <position position="731"/>
    </location>
</feature>
<feature type="binding site" evidence="12">
    <location>
        <position position="636"/>
    </location>
    <ligand>
        <name>L-methionine</name>
        <dbReference type="ChEBI" id="CHEBI:57844"/>
    </ligand>
</feature>
<name>A0A7H0SNY0_9CORY</name>
<feature type="binding site" evidence="12">
    <location>
        <position position="31"/>
    </location>
    <ligand>
        <name>5-methyltetrahydropteroyltri-L-glutamate</name>
        <dbReference type="ChEBI" id="CHEBI:58207"/>
    </ligand>
</feature>
<keyword evidence="6" id="KW-0028">Amino-acid biosynthesis</keyword>
<evidence type="ECO:0000256" key="1">
    <source>
        <dbReference type="ARBA" id="ARBA00002777"/>
    </source>
</evidence>
<organism evidence="17 18">
    <name type="scientific">Corynebacterium poyangense</name>
    <dbReference type="NCBI Taxonomy" id="2684405"/>
    <lineage>
        <taxon>Bacteria</taxon>
        <taxon>Bacillati</taxon>
        <taxon>Actinomycetota</taxon>
        <taxon>Actinomycetes</taxon>
        <taxon>Mycobacteriales</taxon>
        <taxon>Corynebacteriaceae</taxon>
        <taxon>Corynebacterium</taxon>
    </lineage>
</organism>
<keyword evidence="18" id="KW-1185">Reference proteome</keyword>
<dbReference type="NCBIfam" id="NF003556">
    <property type="entry name" value="PRK05222.1"/>
    <property type="match status" value="1"/>
</dbReference>
<dbReference type="GO" id="GO:0003871">
    <property type="term" value="F:5-methyltetrahydropteroyltriglutamate-homocysteine S-methyltransferase activity"/>
    <property type="evidence" value="ECO:0007669"/>
    <property type="project" value="UniProtKB-EC"/>
</dbReference>
<evidence type="ECO:0000256" key="8">
    <source>
        <dbReference type="ARBA" id="ARBA00022723"/>
    </source>
</evidence>
<feature type="binding site" evidence="13">
    <location>
        <position position="702"/>
    </location>
    <ligand>
        <name>Zn(2+)</name>
        <dbReference type="ChEBI" id="CHEBI:29105"/>
        <label>1</label>
        <note>catalytic</note>
    </ligand>
</feature>
<keyword evidence="5 17" id="KW-0489">Methyltransferase</keyword>
<dbReference type="InterPro" id="IPR006276">
    <property type="entry name" value="Cobalamin-indep_Met_synthase"/>
</dbReference>
<comment type="cofactor">
    <cofactor evidence="13">
        <name>Zn(2+)</name>
        <dbReference type="ChEBI" id="CHEBI:29105"/>
    </cofactor>
    <text evidence="13">Binds 2 Zn(2+) ions per subunit.</text>
</comment>
<evidence type="ECO:0000256" key="13">
    <source>
        <dbReference type="PIRSR" id="PIRSR000382-2"/>
    </source>
</evidence>
<evidence type="ECO:0000256" key="14">
    <source>
        <dbReference type="PIRSR" id="PIRSR000382-3"/>
    </source>
</evidence>
<evidence type="ECO:0000259" key="15">
    <source>
        <dbReference type="Pfam" id="PF01717"/>
    </source>
</evidence>
<dbReference type="Proteomes" id="UP000516320">
    <property type="component" value="Chromosome"/>
</dbReference>
<dbReference type="AlphaFoldDB" id="A0A7H0SNY0"/>
<feature type="binding site" evidence="12">
    <location>
        <position position="521"/>
    </location>
    <ligand>
        <name>L-methionine</name>
        <dbReference type="ChEBI" id="CHEBI:57844"/>
    </ligand>
</feature>
<dbReference type="Pfam" id="PF01717">
    <property type="entry name" value="Meth_synt_2"/>
    <property type="match status" value="1"/>
</dbReference>
<dbReference type="PANTHER" id="PTHR30519">
    <property type="entry name" value="5-METHYLTETRAHYDROPTEROYLTRIGLUTAMATE--HOMOCYSTEINE METHYLTRANSFERASE"/>
    <property type="match status" value="1"/>
</dbReference>
<evidence type="ECO:0000313" key="17">
    <source>
        <dbReference type="EMBL" id="QNQ90255.1"/>
    </source>
</evidence>
<keyword evidence="8 13" id="KW-0479">Metal-binding</keyword>
<keyword evidence="7 17" id="KW-0808">Transferase</keyword>
<comment type="similarity">
    <text evidence="3">Belongs to the vitamin-B12 independent methionine synthase family.</text>
</comment>
<dbReference type="GO" id="GO:0032259">
    <property type="term" value="P:methylation"/>
    <property type="evidence" value="ECO:0007669"/>
    <property type="project" value="UniProtKB-KW"/>
</dbReference>
<dbReference type="UniPathway" id="UPA00051">
    <property type="reaction ID" value="UER00082"/>
</dbReference>
<comment type="pathway">
    <text evidence="2">Amino-acid biosynthesis; L-methionine biosynthesis via de novo pathway; L-methionine from L-homocysteine (MetE route): step 1/1.</text>
</comment>
<feature type="domain" description="Cobalamin-independent methionine synthase MetE C-terminal/archaeal" evidence="15">
    <location>
        <begin position="463"/>
        <end position="785"/>
    </location>
</feature>
<dbReference type="KEGG" id="cpoy:GP475_06090"/>
<keyword evidence="11" id="KW-0486">Methionine biosynthesis</keyword>
<feature type="binding site" evidence="12">
    <location>
        <position position="145"/>
    </location>
    <ligand>
        <name>5-methyltetrahydropteroyltri-L-glutamate</name>
        <dbReference type="ChEBI" id="CHEBI:58207"/>
    </ligand>
</feature>
<evidence type="ECO:0000259" key="16">
    <source>
        <dbReference type="Pfam" id="PF08267"/>
    </source>
</evidence>
<evidence type="ECO:0000256" key="7">
    <source>
        <dbReference type="ARBA" id="ARBA00022679"/>
    </source>
</evidence>
<feature type="binding site" evidence="12">
    <location>
        <begin position="468"/>
        <end position="470"/>
    </location>
    <ligand>
        <name>L-homocysteine</name>
        <dbReference type="ChEBI" id="CHEBI:58199"/>
    </ligand>
</feature>
<dbReference type="GO" id="GO:0008270">
    <property type="term" value="F:zinc ion binding"/>
    <property type="evidence" value="ECO:0007669"/>
    <property type="project" value="InterPro"/>
</dbReference>
<protein>
    <recommendedName>
        <fullName evidence="4">5-methyltetrahydropteroyltriglutamate--homocysteine S-methyltransferase</fullName>
        <ecNumber evidence="4">2.1.1.14</ecNumber>
    </recommendedName>
</protein>
<evidence type="ECO:0000256" key="2">
    <source>
        <dbReference type="ARBA" id="ARBA00004681"/>
    </source>
</evidence>
<feature type="binding site" evidence="13">
    <location>
        <position position="763"/>
    </location>
    <ligand>
        <name>Zn(2+)</name>
        <dbReference type="ChEBI" id="CHEBI:29105"/>
        <label>1</label>
        <note>catalytic</note>
    </ligand>
</feature>
<feature type="domain" description="Cobalamin-independent methionine synthase MetE N-terminal" evidence="16">
    <location>
        <begin position="16"/>
        <end position="345"/>
    </location>
</feature>
<feature type="binding site" evidence="12">
    <location>
        <position position="636"/>
    </location>
    <ligand>
        <name>L-homocysteine</name>
        <dbReference type="ChEBI" id="CHEBI:58199"/>
    </ligand>
</feature>
<dbReference type="Pfam" id="PF08267">
    <property type="entry name" value="Meth_synt_1"/>
    <property type="match status" value="1"/>
</dbReference>
<evidence type="ECO:0000256" key="4">
    <source>
        <dbReference type="ARBA" id="ARBA00012034"/>
    </source>
</evidence>
<feature type="binding site" evidence="13">
    <location>
        <position position="680"/>
    </location>
    <ligand>
        <name>Zn(2+)</name>
        <dbReference type="ChEBI" id="CHEBI:29105"/>
        <label>1</label>
        <note>catalytic</note>
    </ligand>
</feature>
<evidence type="ECO:0000256" key="5">
    <source>
        <dbReference type="ARBA" id="ARBA00022603"/>
    </source>
</evidence>
<feature type="binding site" evidence="13">
    <location>
        <position position="678"/>
    </location>
    <ligand>
        <name>Zn(2+)</name>
        <dbReference type="ChEBI" id="CHEBI:29105"/>
        <label>1</label>
        <note>catalytic</note>
    </ligand>
</feature>
<feature type="binding site" evidence="12">
    <location>
        <position position="598"/>
    </location>
    <ligand>
        <name>5-methyltetrahydropteroyltri-L-glutamate</name>
        <dbReference type="ChEBI" id="CHEBI:58207"/>
    </ligand>
</feature>
<keyword evidence="10 13" id="KW-0862">Zinc</keyword>
<dbReference type="EC" id="2.1.1.14" evidence="4"/>
<dbReference type="SUPFAM" id="SSF51726">
    <property type="entry name" value="UROD/MetE-like"/>
    <property type="match status" value="2"/>
</dbReference>
<dbReference type="GO" id="GO:0009086">
    <property type="term" value="P:methionine biosynthetic process"/>
    <property type="evidence" value="ECO:0007669"/>
    <property type="project" value="UniProtKB-KW"/>
</dbReference>
<evidence type="ECO:0000256" key="6">
    <source>
        <dbReference type="ARBA" id="ARBA00022605"/>
    </source>
</evidence>
<evidence type="ECO:0000256" key="12">
    <source>
        <dbReference type="PIRSR" id="PIRSR000382-1"/>
    </source>
</evidence>
<accession>A0A7H0SNY0</accession>
<dbReference type="EMBL" id="CP046884">
    <property type="protein sequence ID" value="QNQ90255.1"/>
    <property type="molecule type" value="Genomic_DNA"/>
</dbReference>
<dbReference type="Gene3D" id="3.20.20.210">
    <property type="match status" value="2"/>
</dbReference>
<keyword evidence="9" id="KW-0677">Repeat</keyword>
<evidence type="ECO:0000256" key="10">
    <source>
        <dbReference type="ARBA" id="ARBA00022833"/>
    </source>
</evidence>
<dbReference type="InterPro" id="IPR013215">
    <property type="entry name" value="Cbl-indep_Met_Synth_N"/>
</dbReference>
<evidence type="ECO:0000256" key="9">
    <source>
        <dbReference type="ARBA" id="ARBA00022737"/>
    </source>
</evidence>
<dbReference type="InterPro" id="IPR002629">
    <property type="entry name" value="Met_Synth_C/arc"/>
</dbReference>
<sequence length="796" mass="87994">MKGPSLTMSTTTFPTASILGYPRIGEHRELKFALEKFWKSSPEDRDSYAAELHNTADALSKKRNDTLSSLGLDQEASIPEDFCYYDQILDLVCALGATPDRFAAERDILAHHSPESAEALAAQFTIARGEGDRAALGLTKWFDSNYHYLVPEIGPETQFEFLGSQRLAGVEHYPHMRPVLVGPVTFLLLSRASESAPDDFHPLSRLDDVLGAYEDYIAALSSVGVSWIQCDEPALVSDRWSIPRKDILAAVKRAYQGLAATAKPRLVVALSYGHAADAVDVLAETPVAAVHIDTVRGRWPSAEEAQRWSQSWRDRTLVIGAVSGRNIWRADLSGIFNNLEHLKENLHEDVHLAVSTSTSLQHVPYDVSLETSLDPDIRSWLAFAHQKVEEVAILARGLNEGKAAIASQLEENQAILAARRAHPGVHRADIRQRTAAINEADRHRAPYPERLAAQEKALNLPPLPTTTIGSFPQTSDIRQARAAHRRGDLSTEDYKAAMRKEIHHVIRAQEEVGLDVLVHGEAERNDMVQYFAEHFDGFLTTTHGWVQSYGSRCTRPSILWGDVSRPAPVTVEWSGYAASLTDHVLKGMLTGPVTIMAWSFVREDIPWSEVADQLGLVLRDEIKDLEEAGVGVIQVDEPAIRELLPLRSSEEGEYLRWSVGAFRLATGGARPETSIHTHLCYSDFATVVDAIDRLDADVTSIEASRSKMAVLPAIAEQGFERQLGPGVWDIHSPRVPSVAEIGGLIRRATHALDPRQVWVNPDCGLKTRGWEETTATLKNLVEATRLARQASSTNSR</sequence>
<feature type="binding site" evidence="12">
    <location>
        <begin position="552"/>
        <end position="553"/>
    </location>
    <ligand>
        <name>5-methyltetrahydropteroyltri-L-glutamate</name>
        <dbReference type="ChEBI" id="CHEBI:58207"/>
    </ligand>
</feature>
<dbReference type="PIRSF" id="PIRSF000382">
    <property type="entry name" value="MeTrfase_B12_ind"/>
    <property type="match status" value="1"/>
</dbReference>
<evidence type="ECO:0000256" key="11">
    <source>
        <dbReference type="ARBA" id="ARBA00023167"/>
    </source>
</evidence>